<dbReference type="Gene3D" id="3.30.9.10">
    <property type="entry name" value="D-Amino Acid Oxidase, subunit A, domain 2"/>
    <property type="match status" value="1"/>
</dbReference>
<dbReference type="SUPFAM" id="SSF54373">
    <property type="entry name" value="FAD-linked reductases, C-terminal domain"/>
    <property type="match status" value="1"/>
</dbReference>
<proteinExistence type="predicted"/>
<dbReference type="Gene3D" id="3.50.50.60">
    <property type="entry name" value="FAD/NAD(P)-binding domain"/>
    <property type="match status" value="1"/>
</dbReference>
<dbReference type="PANTHER" id="PTHR13847">
    <property type="entry name" value="SARCOSINE DEHYDROGENASE-RELATED"/>
    <property type="match status" value="1"/>
</dbReference>
<dbReference type="GO" id="GO:0005759">
    <property type="term" value="C:mitochondrial matrix"/>
    <property type="evidence" value="ECO:0007669"/>
    <property type="project" value="TreeGrafter"/>
</dbReference>
<dbReference type="InterPro" id="IPR006076">
    <property type="entry name" value="FAD-dep_OxRdtase"/>
</dbReference>
<dbReference type="Pfam" id="PF01266">
    <property type="entry name" value="DAO"/>
    <property type="match status" value="1"/>
</dbReference>
<feature type="domain" description="FAD dependent oxidoreductase" evidence="1">
    <location>
        <begin position="7"/>
        <end position="219"/>
    </location>
</feature>
<dbReference type="SUPFAM" id="SSF51905">
    <property type="entry name" value="FAD/NAD(P)-binding domain"/>
    <property type="match status" value="1"/>
</dbReference>
<evidence type="ECO:0000313" key="2">
    <source>
        <dbReference type="EMBL" id="SSX32317.1"/>
    </source>
</evidence>
<dbReference type="VEuPathDB" id="VectorBase:CSON004837"/>
<name>A0A336MVP8_CULSO</name>
<dbReference type="EMBL" id="UFQT01001988">
    <property type="protein sequence ID" value="SSX32317.1"/>
    <property type="molecule type" value="Genomic_DNA"/>
</dbReference>
<organism evidence="2">
    <name type="scientific">Culicoides sonorensis</name>
    <name type="common">Biting midge</name>
    <dbReference type="NCBI Taxonomy" id="179676"/>
    <lineage>
        <taxon>Eukaryota</taxon>
        <taxon>Metazoa</taxon>
        <taxon>Ecdysozoa</taxon>
        <taxon>Arthropoda</taxon>
        <taxon>Hexapoda</taxon>
        <taxon>Insecta</taxon>
        <taxon>Pterygota</taxon>
        <taxon>Neoptera</taxon>
        <taxon>Endopterygota</taxon>
        <taxon>Diptera</taxon>
        <taxon>Nematocera</taxon>
        <taxon>Chironomoidea</taxon>
        <taxon>Ceratopogonidae</taxon>
        <taxon>Ceratopogoninae</taxon>
        <taxon>Culicoides</taxon>
        <taxon>Monoculicoides</taxon>
    </lineage>
</organism>
<dbReference type="AlphaFoldDB" id="A0A336MVP8"/>
<reference evidence="2" key="1">
    <citation type="submission" date="2018-07" db="EMBL/GenBank/DDBJ databases">
        <authorList>
            <person name="Quirk P.G."/>
            <person name="Krulwich T.A."/>
        </authorList>
    </citation>
    <scope>NUCLEOTIDE SEQUENCE</scope>
</reference>
<evidence type="ECO:0000259" key="1">
    <source>
        <dbReference type="Pfam" id="PF01266"/>
    </source>
</evidence>
<gene>
    <name evidence="2" type="primary">CSON004837</name>
</gene>
<dbReference type="PANTHER" id="PTHR13847:SF257">
    <property type="entry name" value="FI22513P1"/>
    <property type="match status" value="1"/>
</dbReference>
<protein>
    <submittedName>
        <fullName evidence="2">CSON004837 protein</fullName>
    </submittedName>
</protein>
<accession>A0A336MVP8</accession>
<dbReference type="InterPro" id="IPR036188">
    <property type="entry name" value="FAD/NAD-bd_sf"/>
</dbReference>
<sequence>MTKLSSAESRFAQQSMRVLNELKSLNYDTGLKKCGALNLARKKDRMTEFRKIKTQSMSKGISCELLSTKDCLNLCPYLDISDLEGGILIPDDCIADSKNITLALAKESKKNGVIFKENCRVHKILVDSKKSSVQSVLTNHGKIECSFFVNAGGLWARQIGLASEIPVRVPVYAVANHILVSTFESNKKFEIPIIRDLDGRIYFRESFGKLFSGGYEKHAKPVFNDNELPGKMDFCILLYRVNVPWTQS</sequence>